<dbReference type="RefSeq" id="WP_002848071.1">
    <property type="nucleotide sequence ID" value="NZ_ADKM02000053.1"/>
</dbReference>
<reference evidence="1 2" key="1">
    <citation type="submission" date="2011-02" db="EMBL/GenBank/DDBJ databases">
        <authorList>
            <person name="Nelson K.E."/>
            <person name="Sutton G."/>
            <person name="Torralba M."/>
            <person name="Durkin S."/>
            <person name="Harkins D."/>
            <person name="Montgomery R."/>
            <person name="Ziemer C."/>
            <person name="Klaassens E."/>
            <person name="Ocuiv P."/>
            <person name="Morrison M."/>
        </authorList>
    </citation>
    <scope>NUCLEOTIDE SEQUENCE [LARGE SCALE GENOMIC DNA]</scope>
    <source>
        <strain evidence="1 2">8</strain>
    </source>
</reference>
<sequence>MIDIVQGNAATPDKLLTETAQKIINTTTKYCGGTGHIVVPEVIF</sequence>
<gene>
    <name evidence="1" type="ORF">CUS_4514</name>
</gene>
<keyword evidence="2" id="KW-1185">Reference proteome</keyword>
<evidence type="ECO:0000313" key="1">
    <source>
        <dbReference type="EMBL" id="EGC03778.1"/>
    </source>
</evidence>
<protein>
    <submittedName>
        <fullName evidence="1">Uncharacterized protein</fullName>
    </submittedName>
</protein>
<dbReference type="STRING" id="246199.CUS_4514"/>
<accession>E9SAC3</accession>
<evidence type="ECO:0000313" key="2">
    <source>
        <dbReference type="Proteomes" id="UP000004259"/>
    </source>
</evidence>
<dbReference type="EMBL" id="ADKM02000053">
    <property type="protein sequence ID" value="EGC03778.1"/>
    <property type="molecule type" value="Genomic_DNA"/>
</dbReference>
<name>E9SAC3_RUMAL</name>
<comment type="caution">
    <text evidence="1">The sequence shown here is derived from an EMBL/GenBank/DDBJ whole genome shotgun (WGS) entry which is preliminary data.</text>
</comment>
<dbReference type="Proteomes" id="UP000004259">
    <property type="component" value="Unassembled WGS sequence"/>
</dbReference>
<proteinExistence type="predicted"/>
<dbReference type="AlphaFoldDB" id="E9SAC3"/>
<organism evidence="1 2">
    <name type="scientific">Ruminococcus albus 8</name>
    <dbReference type="NCBI Taxonomy" id="246199"/>
    <lineage>
        <taxon>Bacteria</taxon>
        <taxon>Bacillati</taxon>
        <taxon>Bacillota</taxon>
        <taxon>Clostridia</taxon>
        <taxon>Eubacteriales</taxon>
        <taxon>Oscillospiraceae</taxon>
        <taxon>Ruminococcus</taxon>
    </lineage>
</organism>